<accession>A0A923LXN1</accession>
<dbReference type="PANTHER" id="PTHR39450:SF1">
    <property type="entry name" value="DUF1667 DOMAIN-CONTAINING PROTEIN"/>
    <property type="match status" value="1"/>
</dbReference>
<name>A0A923LXN1_9FIRM</name>
<dbReference type="AlphaFoldDB" id="A0A923LXN1"/>
<sequence length="124" mass="13787">MKKQYTCIICPNGCEIEAEWDNGKILSVVGHTCPKGEQYVRQELTAPKRTIASSILVENGVLPLASVRLTAPIPKEMIFPVMEQIRQITLRAPVKAGTVVCRHVCGLESDVVVTKNVEERKQEE</sequence>
<reference evidence="1" key="1">
    <citation type="submission" date="2020-08" db="EMBL/GenBank/DDBJ databases">
        <title>Genome public.</title>
        <authorList>
            <person name="Liu C."/>
            <person name="Sun Q."/>
        </authorList>
    </citation>
    <scope>NUCLEOTIDE SEQUENCE</scope>
    <source>
        <strain evidence="1">NSJ-28</strain>
    </source>
</reference>
<comment type="caution">
    <text evidence="1">The sequence shown here is derived from an EMBL/GenBank/DDBJ whole genome shotgun (WGS) entry which is preliminary data.</text>
</comment>
<organism evidence="1 2">
    <name type="scientific">Agathobaculum faecis</name>
    <dbReference type="NCBI Taxonomy" id="2763013"/>
    <lineage>
        <taxon>Bacteria</taxon>
        <taxon>Bacillati</taxon>
        <taxon>Bacillota</taxon>
        <taxon>Clostridia</taxon>
        <taxon>Eubacteriales</taxon>
        <taxon>Butyricicoccaceae</taxon>
        <taxon>Agathobaculum</taxon>
    </lineage>
</organism>
<dbReference type="SUPFAM" id="SSF53706">
    <property type="entry name" value="Formate dehydrogenase/DMSO reductase, domains 1-3"/>
    <property type="match status" value="1"/>
</dbReference>
<evidence type="ECO:0000313" key="2">
    <source>
        <dbReference type="Proteomes" id="UP000606499"/>
    </source>
</evidence>
<evidence type="ECO:0000313" key="1">
    <source>
        <dbReference type="EMBL" id="MBC5725827.1"/>
    </source>
</evidence>
<dbReference type="Proteomes" id="UP000606499">
    <property type="component" value="Unassembled WGS sequence"/>
</dbReference>
<dbReference type="InterPro" id="IPR012460">
    <property type="entry name" value="DUF1667"/>
</dbReference>
<keyword evidence="2" id="KW-1185">Reference proteome</keyword>
<gene>
    <name evidence="1" type="ORF">H8S45_10215</name>
</gene>
<dbReference type="Pfam" id="PF07892">
    <property type="entry name" value="DUF1667"/>
    <property type="match status" value="1"/>
</dbReference>
<dbReference type="RefSeq" id="WP_107631564.1">
    <property type="nucleotide sequence ID" value="NZ_JACOPL010000008.1"/>
</dbReference>
<dbReference type="InterPro" id="IPR036593">
    <property type="entry name" value="CPE0013-like_sf"/>
</dbReference>
<proteinExistence type="predicted"/>
<dbReference type="SUPFAM" id="SSF160148">
    <property type="entry name" value="CPE0013-like"/>
    <property type="match status" value="1"/>
</dbReference>
<dbReference type="EMBL" id="JACOPL010000008">
    <property type="protein sequence ID" value="MBC5725827.1"/>
    <property type="molecule type" value="Genomic_DNA"/>
</dbReference>
<protein>
    <submittedName>
        <fullName evidence="1">DUF1667 domain-containing protein</fullName>
    </submittedName>
</protein>
<dbReference type="Gene3D" id="3.10.530.10">
    <property type="entry name" value="CPE0013-like"/>
    <property type="match status" value="1"/>
</dbReference>
<dbReference type="PANTHER" id="PTHR39450">
    <property type="entry name" value="MOLYBDOPTERIN OXIDOREDUCTASE, 4FE-4S CLUSTER-BINDING SUBUNIT"/>
    <property type="match status" value="1"/>
</dbReference>